<name>A0ABQ0ET76_APOSI</name>
<reference evidence="8 9" key="1">
    <citation type="submission" date="2024-08" db="EMBL/GenBank/DDBJ databases">
        <title>The draft genome of Apodemus speciosus.</title>
        <authorList>
            <person name="Nabeshima K."/>
            <person name="Suzuki S."/>
            <person name="Onuma M."/>
        </authorList>
    </citation>
    <scope>NUCLEOTIDE SEQUENCE [LARGE SCALE GENOMIC DNA]</scope>
    <source>
        <strain evidence="8">IB14-021</strain>
    </source>
</reference>
<dbReference type="Proteomes" id="UP001623349">
    <property type="component" value="Unassembled WGS sequence"/>
</dbReference>
<dbReference type="InterPro" id="IPR016659">
    <property type="entry name" value="TF_II-I"/>
</dbReference>
<evidence type="ECO:0000256" key="1">
    <source>
        <dbReference type="ARBA" id="ARBA00004123"/>
    </source>
</evidence>
<evidence type="ECO:0000256" key="4">
    <source>
        <dbReference type="ARBA" id="ARBA00023125"/>
    </source>
</evidence>
<evidence type="ECO:0000313" key="8">
    <source>
        <dbReference type="EMBL" id="GAB1290252.1"/>
    </source>
</evidence>
<proteinExistence type="predicted"/>
<accession>A0ABQ0ET76</accession>
<evidence type="ECO:0000256" key="7">
    <source>
        <dbReference type="SAM" id="MobiDB-lite"/>
    </source>
</evidence>
<dbReference type="InterPro" id="IPR004212">
    <property type="entry name" value="GTF2I"/>
</dbReference>
<dbReference type="PROSITE" id="PS51139">
    <property type="entry name" value="GTF2I"/>
    <property type="match status" value="6"/>
</dbReference>
<evidence type="ECO:0000256" key="2">
    <source>
        <dbReference type="ARBA" id="ARBA00022737"/>
    </source>
</evidence>
<dbReference type="SUPFAM" id="SSF117773">
    <property type="entry name" value="GTF2I-like repeat"/>
    <property type="match status" value="6"/>
</dbReference>
<feature type="compositionally biased region" description="Low complexity" evidence="7">
    <location>
        <begin position="995"/>
        <end position="1016"/>
    </location>
</feature>
<comment type="caution">
    <text evidence="8">The sequence shown here is derived from an EMBL/GenBank/DDBJ whole genome shotgun (WGS) entry which is preliminary data.</text>
</comment>
<feature type="region of interest" description="Disordered" evidence="7">
    <location>
        <begin position="477"/>
        <end position="527"/>
    </location>
</feature>
<dbReference type="PIRSF" id="PIRSF016441">
    <property type="entry name" value="TF_II-I"/>
    <property type="match status" value="1"/>
</dbReference>
<feature type="compositionally biased region" description="Basic and acidic residues" evidence="7">
    <location>
        <begin position="506"/>
        <end position="523"/>
    </location>
</feature>
<evidence type="ECO:0000256" key="6">
    <source>
        <dbReference type="ARBA" id="ARBA00023242"/>
    </source>
</evidence>
<dbReference type="PANTHER" id="PTHR46304">
    <property type="entry name" value="GENERAL TRANSCRIPTION FACTOR II-I REPEAT DOMAIN-CONTAINING PROTEIN 1"/>
    <property type="match status" value="1"/>
</dbReference>
<gene>
    <name evidence="8" type="ORF">APTSU1_000548200</name>
</gene>
<sequence>MALLGKHCDIPTNGCGSERWNSTFARKDELINSLVSALDSMCSALSKLNTEVACVAVHNESVFIMGTEKGRVFLNTRKELQSDFLRFCRGPLWNDPEAGHPKKVQRCEGGGRSIPRSSLEQCSDVYLLQKMVEEVFDVLYSEALGRATVVPLPYERLLREPGLLAVQGLPEGLAFRRPAEYDPKALMAILEHSHRIRFKLRRPPNDSEQDTKALVEMNGISLLPKGSRDCGLHGQASKVPPQDLTPTATPSSMANFLYSTSMPNHTIRELKQEGQTPAGPAGPLIQNVHASKRILFSIVHDKSEKWDPFIKEMEDINTLRECVQILFNSRYAEALGLDHMVPVPYRKIACDPEAVEIVGIPDKIPFKRPCTYGVPKLKRILEERHSIHFIIKRMFDERIFTGNKFTKDPMKLEPASPPEDTSTEVCRDSMLDLAGTAWSDMSSVSEDCGPGTSGEIGMLRPIKIEPEELDIIQVTVSDPSPTSEEMTDSLPGHLPSEDSGYGMEMPADKGPSEEPWSEERPAEESPGDVIRPLRKQVEMLFNTKYAKAIGTSEPVKVPYSKFLMHPEELFVLGLPEGISLRRPNCFGIAKLRKILEASNSIQFVIKRPELLTDGVKEPVLDTQGISPLPLSGLPPRCHLGAQVLPPHLPSLPTPPPERDSWDRLADETPKRQGLQENYNTRLSRIDIANTLREQVQDLFNKKYGEALGIKYPVQVPYKRIKSNPGSVIIEGLPPGIPFRKPCTFGSQNLERILSVADKIKFTVTRPFQGLIPKPDEDDANRLGEKVILREQVKELFNEKYGEALGLNRPVLVPYKLIRDSPDAVEVKGLPDDIPFRNPNTYDIHRLEKILKARDHVRMVIINQLQPFAEVCNEPKVPDEDDSNKLGKKVILREQVKELFNEKYGEALGLNRPVLVPYKLIRDSPDAVEVKGLPDDIPFRNPNTYDIHRLEKILKARDHVRMVIINQLQPFGDACNNAKVPAKDNIPKRKRKRVSEGNSVSSSSSSSSSSNPESVASTNQISLVVASVHGGLFRTKRATSGPP</sequence>
<dbReference type="Gene3D" id="3.90.1460.10">
    <property type="entry name" value="GTF2I-like"/>
    <property type="match status" value="6"/>
</dbReference>
<evidence type="ECO:0000256" key="5">
    <source>
        <dbReference type="ARBA" id="ARBA00023163"/>
    </source>
</evidence>
<evidence type="ECO:0000313" key="9">
    <source>
        <dbReference type="Proteomes" id="UP001623349"/>
    </source>
</evidence>
<protein>
    <submittedName>
        <fullName evidence="8">General transcription factor II I repeat domain-containing 1</fullName>
    </submittedName>
</protein>
<organism evidence="8 9">
    <name type="scientific">Apodemus speciosus</name>
    <name type="common">Large Japanese field mouse</name>
    <dbReference type="NCBI Taxonomy" id="105296"/>
    <lineage>
        <taxon>Eukaryota</taxon>
        <taxon>Metazoa</taxon>
        <taxon>Chordata</taxon>
        <taxon>Craniata</taxon>
        <taxon>Vertebrata</taxon>
        <taxon>Euteleostomi</taxon>
        <taxon>Mammalia</taxon>
        <taxon>Eutheria</taxon>
        <taxon>Euarchontoglires</taxon>
        <taxon>Glires</taxon>
        <taxon>Rodentia</taxon>
        <taxon>Myomorpha</taxon>
        <taxon>Muroidea</taxon>
        <taxon>Muridae</taxon>
        <taxon>Murinae</taxon>
        <taxon>Apodemus</taxon>
    </lineage>
</organism>
<keyword evidence="3" id="KW-0805">Transcription regulation</keyword>
<comment type="subcellular location">
    <subcellularLocation>
        <location evidence="1">Nucleus</location>
    </subcellularLocation>
</comment>
<keyword evidence="4" id="KW-0238">DNA-binding</keyword>
<keyword evidence="9" id="KW-1185">Reference proteome</keyword>
<dbReference type="PANTHER" id="PTHR46304:SF1">
    <property type="entry name" value="GENERAL TRANSCRIPTION FACTOR II-I REPEAT DOMAIN-CONTAINING PROTEIN 1"/>
    <property type="match status" value="1"/>
</dbReference>
<keyword evidence="6" id="KW-0539">Nucleus</keyword>
<evidence type="ECO:0000256" key="3">
    <source>
        <dbReference type="ARBA" id="ARBA00023015"/>
    </source>
</evidence>
<keyword evidence="5" id="KW-0804">Transcription</keyword>
<feature type="region of interest" description="Disordered" evidence="7">
    <location>
        <begin position="983"/>
        <end position="1016"/>
    </location>
</feature>
<dbReference type="Pfam" id="PF02946">
    <property type="entry name" value="GTF2I"/>
    <property type="match status" value="6"/>
</dbReference>
<dbReference type="EMBL" id="BAAFST010000005">
    <property type="protein sequence ID" value="GAB1290252.1"/>
    <property type="molecule type" value="Genomic_DNA"/>
</dbReference>
<dbReference type="InterPro" id="IPR036647">
    <property type="entry name" value="GTF2I-like_rpt_sf"/>
</dbReference>
<keyword evidence="2" id="KW-0677">Repeat</keyword>